<evidence type="ECO:0000256" key="1">
    <source>
        <dbReference type="ARBA" id="ARBA00005104"/>
    </source>
</evidence>
<dbReference type="Gene3D" id="3.40.430.10">
    <property type="entry name" value="Dihydrofolate Reductase, subunit A"/>
    <property type="match status" value="1"/>
</dbReference>
<gene>
    <name evidence="5" type="ORF">UFOPK3401_00838</name>
</gene>
<accession>A0A6J7DM61</accession>
<feature type="domain" description="Bacterial bifunctional deaminase-reductase C-terminal" evidence="4">
    <location>
        <begin position="34"/>
        <end position="237"/>
    </location>
</feature>
<dbReference type="PANTHER" id="PTHR38011">
    <property type="entry name" value="DIHYDROFOLATE REDUCTASE FAMILY PROTEIN (AFU_ORTHOLOGUE AFUA_8G06820)"/>
    <property type="match status" value="1"/>
</dbReference>
<evidence type="ECO:0000256" key="3">
    <source>
        <dbReference type="ARBA" id="ARBA00023002"/>
    </source>
</evidence>
<dbReference type="InterPro" id="IPR050765">
    <property type="entry name" value="Riboflavin_Biosynth_HTPR"/>
</dbReference>
<proteinExistence type="predicted"/>
<dbReference type="EMBL" id="CAFBLM010000033">
    <property type="protein sequence ID" value="CAB4871606.1"/>
    <property type="molecule type" value="Genomic_DNA"/>
</dbReference>
<dbReference type="PANTHER" id="PTHR38011:SF7">
    <property type="entry name" value="2,5-DIAMINO-6-RIBOSYLAMINO-4(3H)-PYRIMIDINONE 5'-PHOSPHATE REDUCTASE"/>
    <property type="match status" value="1"/>
</dbReference>
<reference evidence="5" key="1">
    <citation type="submission" date="2020-05" db="EMBL/GenBank/DDBJ databases">
        <authorList>
            <person name="Chiriac C."/>
            <person name="Salcher M."/>
            <person name="Ghai R."/>
            <person name="Kavagutti S V."/>
        </authorList>
    </citation>
    <scope>NUCLEOTIDE SEQUENCE</scope>
</reference>
<dbReference type="Pfam" id="PF01872">
    <property type="entry name" value="RibD_C"/>
    <property type="match status" value="1"/>
</dbReference>
<dbReference type="InterPro" id="IPR024072">
    <property type="entry name" value="DHFR-like_dom_sf"/>
</dbReference>
<evidence type="ECO:0000256" key="2">
    <source>
        <dbReference type="ARBA" id="ARBA00022857"/>
    </source>
</evidence>
<organism evidence="5">
    <name type="scientific">freshwater metagenome</name>
    <dbReference type="NCBI Taxonomy" id="449393"/>
    <lineage>
        <taxon>unclassified sequences</taxon>
        <taxon>metagenomes</taxon>
        <taxon>ecological metagenomes</taxon>
    </lineage>
</organism>
<protein>
    <submittedName>
        <fullName evidence="5">Unannotated protein</fullName>
    </submittedName>
</protein>
<keyword evidence="2" id="KW-0521">NADP</keyword>
<name>A0A6J7DM61_9ZZZZ</name>
<evidence type="ECO:0000313" key="5">
    <source>
        <dbReference type="EMBL" id="CAB4871606.1"/>
    </source>
</evidence>
<sequence>MYLLTAPETTAIDSPLELTLEDLVRLYAVDETVPCVRANLVTSLDGRVSGADGLSASLSTTSDRTIFHLLRSLSDAIVVGAGTVRAENYRLPVVDERFAHMRAEQGRENPPVLVVVSHSCAFEQNILAIQSPTIVITDSTADRNAVQALSQRVEVIQLPGQEISLHQVVDLLRERGLNQILTEGGAQLLAQCLKQQVLDELCLTLSPTLVGSISPSLISGQDLESTFEISHVLADADTVMVRYLLS</sequence>
<dbReference type="InterPro" id="IPR002734">
    <property type="entry name" value="RibDG_C"/>
</dbReference>
<evidence type="ECO:0000259" key="4">
    <source>
        <dbReference type="Pfam" id="PF01872"/>
    </source>
</evidence>
<comment type="pathway">
    <text evidence="1">Cofactor biosynthesis; riboflavin biosynthesis.</text>
</comment>
<keyword evidence="3" id="KW-0560">Oxidoreductase</keyword>
<dbReference type="GO" id="GO:0009231">
    <property type="term" value="P:riboflavin biosynthetic process"/>
    <property type="evidence" value="ECO:0007669"/>
    <property type="project" value="InterPro"/>
</dbReference>
<dbReference type="SUPFAM" id="SSF53597">
    <property type="entry name" value="Dihydrofolate reductase-like"/>
    <property type="match status" value="1"/>
</dbReference>
<dbReference type="AlphaFoldDB" id="A0A6J7DM61"/>
<dbReference type="GO" id="GO:0008703">
    <property type="term" value="F:5-amino-6-(5-phosphoribosylamino)uracil reductase activity"/>
    <property type="evidence" value="ECO:0007669"/>
    <property type="project" value="InterPro"/>
</dbReference>